<dbReference type="Gene3D" id="2.40.160.110">
    <property type="match status" value="1"/>
</dbReference>
<dbReference type="FunFam" id="2.40.160.110:FF:000003">
    <property type="entry name" value="ATPase H+ transporting accessory protein 1"/>
    <property type="match status" value="1"/>
</dbReference>
<dbReference type="InterPro" id="IPR046755">
    <property type="entry name" value="VAS1_LD"/>
</dbReference>
<dbReference type="GO" id="GO:0033176">
    <property type="term" value="C:proton-transporting V-type ATPase complex"/>
    <property type="evidence" value="ECO:0007669"/>
    <property type="project" value="TreeGrafter"/>
</dbReference>
<evidence type="ECO:0000256" key="1">
    <source>
        <dbReference type="ARBA" id="ARBA00004167"/>
    </source>
</evidence>
<accession>A0A8C2FQZ4</accession>
<dbReference type="GO" id="GO:0030641">
    <property type="term" value="P:regulation of cellular pH"/>
    <property type="evidence" value="ECO:0007669"/>
    <property type="project" value="TreeGrafter"/>
</dbReference>
<sequence length="272" mass="30137">KLLKLKITGNAIIGEVLNVFKSQDVPYTAVYTGLKPSRVRRSVGRSLLQAPPQSSVKPPLVVNNTAGRPCILLWADTLLASYSGKQDDLAIHIFNGSADTAGSVCNETLSRSELQSRRNQYTFHFSMRKIFFPVSARNWSVVEQVVLEYDGQRAIFNASGGIYSPAEYSFHCQSVSSIQSPLLVPRSATDNANQWKLSFTDFQIQGFNVTGEDFSYASDCAGFFTPGIWMGLLTSLLMVFILTYGLHMIMQLRTMDRFDDPKGPAISVPQSE</sequence>
<organism evidence="9 10">
    <name type="scientific">Cyprinus carpio</name>
    <name type="common">Common carp</name>
    <dbReference type="NCBI Taxonomy" id="7962"/>
    <lineage>
        <taxon>Eukaryota</taxon>
        <taxon>Metazoa</taxon>
        <taxon>Chordata</taxon>
        <taxon>Craniata</taxon>
        <taxon>Vertebrata</taxon>
        <taxon>Euteleostomi</taxon>
        <taxon>Actinopterygii</taxon>
        <taxon>Neopterygii</taxon>
        <taxon>Teleostei</taxon>
        <taxon>Ostariophysi</taxon>
        <taxon>Cypriniformes</taxon>
        <taxon>Cyprinidae</taxon>
        <taxon>Cyprininae</taxon>
        <taxon>Cyprinus</taxon>
    </lineage>
</organism>
<evidence type="ECO:0000256" key="6">
    <source>
        <dbReference type="SAM" id="Phobius"/>
    </source>
</evidence>
<dbReference type="GO" id="GO:0012505">
    <property type="term" value="C:endomembrane system"/>
    <property type="evidence" value="ECO:0007669"/>
    <property type="project" value="UniProtKB-ARBA"/>
</dbReference>
<dbReference type="Proteomes" id="UP000694701">
    <property type="component" value="Unplaced"/>
</dbReference>
<proteinExistence type="inferred from homology"/>
<feature type="domain" description="V-type proton ATPase subunit S1 luminal" evidence="7">
    <location>
        <begin position="69"/>
        <end position="207"/>
    </location>
</feature>
<evidence type="ECO:0000259" key="8">
    <source>
        <dbReference type="Pfam" id="PF20520"/>
    </source>
</evidence>
<dbReference type="Pfam" id="PF20520">
    <property type="entry name" value="Ac45-VOA1_TM"/>
    <property type="match status" value="1"/>
</dbReference>
<evidence type="ECO:0000256" key="5">
    <source>
        <dbReference type="ARBA" id="ARBA00023136"/>
    </source>
</evidence>
<dbReference type="GO" id="GO:0030659">
    <property type="term" value="C:cytoplasmic vesicle membrane"/>
    <property type="evidence" value="ECO:0007669"/>
    <property type="project" value="UniProtKB-ARBA"/>
</dbReference>
<evidence type="ECO:0000313" key="9">
    <source>
        <dbReference type="Ensembl" id="ENSCCRP00020059081.1"/>
    </source>
</evidence>
<evidence type="ECO:0000259" key="7">
    <source>
        <dbReference type="Pfam" id="PF05827"/>
    </source>
</evidence>
<evidence type="ECO:0000256" key="4">
    <source>
        <dbReference type="ARBA" id="ARBA00022989"/>
    </source>
</evidence>
<dbReference type="Pfam" id="PF05827">
    <property type="entry name" value="VAS1_LD"/>
    <property type="match status" value="1"/>
</dbReference>
<dbReference type="PANTHER" id="PTHR12471">
    <property type="entry name" value="VACUOLAR ATP SYNTHASE SUBUNIT S1"/>
    <property type="match status" value="1"/>
</dbReference>
<comment type="subcellular location">
    <subcellularLocation>
        <location evidence="1">Membrane</location>
        <topology evidence="1">Single-pass membrane protein</topology>
    </subcellularLocation>
</comment>
<dbReference type="GO" id="GO:0001671">
    <property type="term" value="F:ATPase activator activity"/>
    <property type="evidence" value="ECO:0007669"/>
    <property type="project" value="TreeGrafter"/>
</dbReference>
<evidence type="ECO:0000256" key="2">
    <source>
        <dbReference type="ARBA" id="ARBA00009037"/>
    </source>
</evidence>
<name>A0A8C2FQZ4_CYPCA</name>
<protein>
    <submittedName>
        <fullName evidence="9">ATPase H+ transporting accessory protein 1b</fullName>
    </submittedName>
</protein>
<reference evidence="9" key="1">
    <citation type="submission" date="2025-08" db="UniProtKB">
        <authorList>
            <consortium name="Ensembl"/>
        </authorList>
    </citation>
    <scope>IDENTIFICATION</scope>
</reference>
<dbReference type="InterPro" id="IPR046756">
    <property type="entry name" value="VAS1/VOA1_TM"/>
</dbReference>
<keyword evidence="3 6" id="KW-0812">Transmembrane</keyword>
<keyword evidence="5 6" id="KW-0472">Membrane</keyword>
<dbReference type="PANTHER" id="PTHR12471:SF2">
    <property type="entry name" value="V-TYPE PROTON ATPASE SUBUNIT S1"/>
    <property type="match status" value="1"/>
</dbReference>
<evidence type="ECO:0000313" key="10">
    <source>
        <dbReference type="Proteomes" id="UP000694701"/>
    </source>
</evidence>
<keyword evidence="4 6" id="KW-1133">Transmembrane helix</keyword>
<dbReference type="AlphaFoldDB" id="A0A8C2FQZ4"/>
<feature type="domain" description="V-type proton ATPase subunit S1/VOA1 transmembrane" evidence="8">
    <location>
        <begin position="222"/>
        <end position="260"/>
    </location>
</feature>
<dbReference type="Ensembl" id="ENSCCRT00020065108.1">
    <property type="protein sequence ID" value="ENSCCRP00020059081.1"/>
    <property type="gene ID" value="ENSCCRG00020028003.1"/>
</dbReference>
<feature type="transmembrane region" description="Helical" evidence="6">
    <location>
        <begin position="228"/>
        <end position="247"/>
    </location>
</feature>
<comment type="similarity">
    <text evidence="2">Belongs to the vacuolar ATPase subunit S1 family.</text>
</comment>
<evidence type="ECO:0000256" key="3">
    <source>
        <dbReference type="ARBA" id="ARBA00022692"/>
    </source>
</evidence>
<dbReference type="InterPro" id="IPR008388">
    <property type="entry name" value="Ac45_acc_su"/>
</dbReference>
<dbReference type="GO" id="GO:0098588">
    <property type="term" value="C:bounding membrane of organelle"/>
    <property type="evidence" value="ECO:0007669"/>
    <property type="project" value="UniProtKB-ARBA"/>
</dbReference>